<evidence type="ECO:0008006" key="3">
    <source>
        <dbReference type="Google" id="ProtNLM"/>
    </source>
</evidence>
<dbReference type="RefSeq" id="WP_103910016.1">
    <property type="nucleotide sequence ID" value="NZ_FNUZ01000002.1"/>
</dbReference>
<dbReference type="Proteomes" id="UP000236752">
    <property type="component" value="Unassembled WGS sequence"/>
</dbReference>
<protein>
    <recommendedName>
        <fullName evidence="3">Lipoprotein</fullName>
    </recommendedName>
</protein>
<proteinExistence type="predicted"/>
<reference evidence="1 2" key="1">
    <citation type="submission" date="2016-10" db="EMBL/GenBank/DDBJ databases">
        <authorList>
            <person name="de Groot N.N."/>
        </authorList>
    </citation>
    <scope>NUCLEOTIDE SEQUENCE [LARGE SCALE GENOMIC DNA]</scope>
    <source>
        <strain evidence="1 2">DSM 26915</strain>
    </source>
</reference>
<evidence type="ECO:0000313" key="2">
    <source>
        <dbReference type="Proteomes" id="UP000236752"/>
    </source>
</evidence>
<organism evidence="1 2">
    <name type="scientific">Thalassococcus halodurans</name>
    <dbReference type="NCBI Taxonomy" id="373675"/>
    <lineage>
        <taxon>Bacteria</taxon>
        <taxon>Pseudomonadati</taxon>
        <taxon>Pseudomonadota</taxon>
        <taxon>Alphaproteobacteria</taxon>
        <taxon>Rhodobacterales</taxon>
        <taxon>Roseobacteraceae</taxon>
        <taxon>Thalassococcus</taxon>
    </lineage>
</organism>
<gene>
    <name evidence="1" type="ORF">SAMN04488045_1708</name>
</gene>
<dbReference type="EMBL" id="FNUZ01000002">
    <property type="protein sequence ID" value="SEG06469.1"/>
    <property type="molecule type" value="Genomic_DNA"/>
</dbReference>
<dbReference type="OrthoDB" id="7864691at2"/>
<accession>A0A1H5X3Q2</accession>
<dbReference type="AlphaFoldDB" id="A0A1H5X3Q2"/>
<sequence length="141" mass="15327">MKNPIIFATCCILLSGCVSQETFVKNNIRYTEYELDRAECETNAAQEVAVNRSPGAEIAVAVLTGVYQTQDANAPARKRNYEACMLKKGYQRVELPVCPNAQNAKATGVGPLTANKEIQVGKGSCYAMDASGRIIFAKKED</sequence>
<name>A0A1H5X3Q2_9RHOB</name>
<dbReference type="PROSITE" id="PS51257">
    <property type="entry name" value="PROKAR_LIPOPROTEIN"/>
    <property type="match status" value="1"/>
</dbReference>
<evidence type="ECO:0000313" key="1">
    <source>
        <dbReference type="EMBL" id="SEG06469.1"/>
    </source>
</evidence>
<keyword evidence="2" id="KW-1185">Reference proteome</keyword>